<protein>
    <submittedName>
        <fullName evidence="1">Protein involved in gliding motility GldD</fullName>
    </submittedName>
</protein>
<accession>A0A1G9M2Q6</accession>
<dbReference type="PROSITE" id="PS51257">
    <property type="entry name" value="PROKAR_LIPOPROTEIN"/>
    <property type="match status" value="1"/>
</dbReference>
<dbReference type="RefSeq" id="WP_089886720.1">
    <property type="nucleotide sequence ID" value="NZ_FNGV01000002.1"/>
</dbReference>
<reference evidence="1 2" key="1">
    <citation type="submission" date="2016-10" db="EMBL/GenBank/DDBJ databases">
        <authorList>
            <person name="de Groot N.N."/>
        </authorList>
    </citation>
    <scope>NUCLEOTIDE SEQUENCE [LARGE SCALE GENOMIC DNA]</scope>
    <source>
        <strain evidence="1 2">DSM 19886</strain>
    </source>
</reference>
<dbReference type="AlphaFoldDB" id="A0A1G9M2Q6"/>
<name>A0A1G9M2Q6_9FLAO</name>
<dbReference type="InterPro" id="IPR019850">
    <property type="entry name" value="GldD-like"/>
</dbReference>
<evidence type="ECO:0000313" key="1">
    <source>
        <dbReference type="EMBL" id="SDL68217.1"/>
    </source>
</evidence>
<gene>
    <name evidence="1" type="ORF">SAMN04488514_102321</name>
</gene>
<sequence>MKNNSIIFVLFVLFAFLSCKEDVLPKPKAQLRLEYPKVERKKLETEKFEFEYNTIARLKDKRETSLTLDYPSMKGSIFLTYKDVDGNLDKLLTDAQKLSYEHVVKADGIEGDSFVDEENKVFGMIYEISGNAASQSQFYVTDSTEHFVTGSLYFYVKPNYDSIYPAAQYLQKDIRKIMETLRWK</sequence>
<dbReference type="Pfam" id="PF25593">
    <property type="entry name" value="GldD_lipo"/>
    <property type="match status" value="1"/>
</dbReference>
<dbReference type="OrthoDB" id="679501at2"/>
<dbReference type="Proteomes" id="UP000199440">
    <property type="component" value="Unassembled WGS sequence"/>
</dbReference>
<organism evidence="1 2">
    <name type="scientific">Kriegella aquimaris</name>
    <dbReference type="NCBI Taxonomy" id="192904"/>
    <lineage>
        <taxon>Bacteria</taxon>
        <taxon>Pseudomonadati</taxon>
        <taxon>Bacteroidota</taxon>
        <taxon>Flavobacteriia</taxon>
        <taxon>Flavobacteriales</taxon>
        <taxon>Flavobacteriaceae</taxon>
        <taxon>Kriegella</taxon>
    </lineage>
</organism>
<evidence type="ECO:0000313" key="2">
    <source>
        <dbReference type="Proteomes" id="UP000199440"/>
    </source>
</evidence>
<proteinExistence type="predicted"/>
<keyword evidence="2" id="KW-1185">Reference proteome</keyword>
<dbReference type="NCBIfam" id="TIGR03512">
    <property type="entry name" value="GldD_lipo"/>
    <property type="match status" value="1"/>
</dbReference>
<dbReference type="STRING" id="192904.SAMN04488514_102321"/>
<dbReference type="EMBL" id="FNGV01000002">
    <property type="protein sequence ID" value="SDL68217.1"/>
    <property type="molecule type" value="Genomic_DNA"/>
</dbReference>